<dbReference type="CDD" id="cd24119">
    <property type="entry name" value="ASKHA_NBD_MtPPX2-like"/>
    <property type="match status" value="1"/>
</dbReference>
<gene>
    <name evidence="2" type="ORF">ACFP3H_23880</name>
</gene>
<organism evidence="2 3">
    <name type="scientific">Nocardia lasii</name>
    <dbReference type="NCBI Taxonomy" id="1616107"/>
    <lineage>
        <taxon>Bacteria</taxon>
        <taxon>Bacillati</taxon>
        <taxon>Actinomycetota</taxon>
        <taxon>Actinomycetes</taxon>
        <taxon>Mycobacteriales</taxon>
        <taxon>Nocardiaceae</taxon>
        <taxon>Nocardia</taxon>
    </lineage>
</organism>
<feature type="domain" description="Ppx/GppA phosphatase N-terminal" evidence="1">
    <location>
        <begin position="24"/>
        <end position="311"/>
    </location>
</feature>
<keyword evidence="3" id="KW-1185">Reference proteome</keyword>
<accession>A0ABW1JX87</accession>
<dbReference type="InterPro" id="IPR003695">
    <property type="entry name" value="Ppx_GppA_N"/>
</dbReference>
<dbReference type="SUPFAM" id="SSF53067">
    <property type="entry name" value="Actin-like ATPase domain"/>
    <property type="match status" value="2"/>
</dbReference>
<proteinExistence type="predicted"/>
<dbReference type="Pfam" id="PF02541">
    <property type="entry name" value="Ppx-GppA"/>
    <property type="match status" value="1"/>
</dbReference>
<reference evidence="3" key="1">
    <citation type="journal article" date="2019" name="Int. J. Syst. Evol. Microbiol.">
        <title>The Global Catalogue of Microorganisms (GCM) 10K type strain sequencing project: providing services to taxonomists for standard genome sequencing and annotation.</title>
        <authorList>
            <consortium name="The Broad Institute Genomics Platform"/>
            <consortium name="The Broad Institute Genome Sequencing Center for Infectious Disease"/>
            <person name="Wu L."/>
            <person name="Ma J."/>
        </authorList>
    </citation>
    <scope>NUCLEOTIDE SEQUENCE [LARGE SCALE GENOMIC DNA]</scope>
    <source>
        <strain evidence="3">CCUG 36956</strain>
    </source>
</reference>
<comment type="caution">
    <text evidence="2">The sequence shown here is derived from an EMBL/GenBank/DDBJ whole genome shotgun (WGS) entry which is preliminary data.</text>
</comment>
<dbReference type="InterPro" id="IPR050273">
    <property type="entry name" value="GppA/Ppx_hydrolase"/>
</dbReference>
<dbReference type="PANTHER" id="PTHR30005">
    <property type="entry name" value="EXOPOLYPHOSPHATASE"/>
    <property type="match status" value="1"/>
</dbReference>
<dbReference type="PANTHER" id="PTHR30005:SF13">
    <property type="entry name" value="EXOPOLYPHOSPHATASE 2"/>
    <property type="match status" value="1"/>
</dbReference>
<protein>
    <submittedName>
        <fullName evidence="2">Exopolyphosphatase</fullName>
    </submittedName>
</protein>
<dbReference type="InterPro" id="IPR043129">
    <property type="entry name" value="ATPase_NBD"/>
</dbReference>
<dbReference type="Gene3D" id="3.30.420.40">
    <property type="match status" value="1"/>
</dbReference>
<dbReference type="RefSeq" id="WP_378609308.1">
    <property type="nucleotide sequence ID" value="NZ_JBHSQN010000015.1"/>
</dbReference>
<name>A0ABW1JX87_9NOCA</name>
<evidence type="ECO:0000259" key="1">
    <source>
        <dbReference type="Pfam" id="PF02541"/>
    </source>
</evidence>
<evidence type="ECO:0000313" key="2">
    <source>
        <dbReference type="EMBL" id="MFC6014106.1"/>
    </source>
</evidence>
<dbReference type="Gene3D" id="3.30.420.150">
    <property type="entry name" value="Exopolyphosphatase. Domain 2"/>
    <property type="match status" value="1"/>
</dbReference>
<sequence length="319" mass="33553">MGERIAAVDCGTNSIRLLVSEVGADGSLTDVHREMRIVRLGQGVDATGRLAPESIERTRAALADYVEVMTATGVTRVRMVATSATRDAANREDFFEMTRTLLGLVVPGAVAEVISGDEEARLSFAGAVGELPADAGPFVVVDLGGGSTELVVGDENGVQAAYSADIGCVRITERCLADNPPTAEQVAAAREFAQQKLDEAFAKVPVDNVHTWVGVAGTMTTITAVALDLPEYDSTRVHLTRLSLAEVHQVCDRLIAMNHDERAALGPMHPGRVDVIGGGAVITEVLADELSRRAGVSELVVSEHDILDGIAMSIVNATA</sequence>
<dbReference type="EMBL" id="JBHSQN010000015">
    <property type="protein sequence ID" value="MFC6014106.1"/>
    <property type="molecule type" value="Genomic_DNA"/>
</dbReference>
<dbReference type="Proteomes" id="UP001596223">
    <property type="component" value="Unassembled WGS sequence"/>
</dbReference>
<evidence type="ECO:0000313" key="3">
    <source>
        <dbReference type="Proteomes" id="UP001596223"/>
    </source>
</evidence>